<comment type="similarity">
    <text evidence="7">Belongs to the transglycosylase MltG family.</text>
</comment>
<comment type="function">
    <text evidence="7">Functions as a peptidoglycan terminase that cleaves nascent peptidoglycan strands endolytically to terminate their elongation.</text>
</comment>
<feature type="transmembrane region" description="Helical" evidence="7">
    <location>
        <begin position="217"/>
        <end position="238"/>
    </location>
</feature>
<evidence type="ECO:0000256" key="4">
    <source>
        <dbReference type="ARBA" id="ARBA00023136"/>
    </source>
</evidence>
<evidence type="ECO:0000256" key="2">
    <source>
        <dbReference type="ARBA" id="ARBA00022692"/>
    </source>
</evidence>
<keyword evidence="3 7" id="KW-1133">Transmembrane helix</keyword>
<accession>A0A9W6Q9G4</accession>
<evidence type="ECO:0000256" key="7">
    <source>
        <dbReference type="HAMAP-Rule" id="MF_02065"/>
    </source>
</evidence>
<feature type="site" description="Important for catalytic activity" evidence="7">
    <location>
        <position position="439"/>
    </location>
</feature>
<feature type="compositionally biased region" description="Pro residues" evidence="8">
    <location>
        <begin position="135"/>
        <end position="145"/>
    </location>
</feature>
<feature type="compositionally biased region" description="Low complexity" evidence="8">
    <location>
        <begin position="17"/>
        <end position="134"/>
    </location>
</feature>
<proteinExistence type="inferred from homology"/>
<keyword evidence="5 7" id="KW-0456">Lyase</keyword>
<dbReference type="GO" id="GO:0009252">
    <property type="term" value="P:peptidoglycan biosynthetic process"/>
    <property type="evidence" value="ECO:0007669"/>
    <property type="project" value="UniProtKB-UniRule"/>
</dbReference>
<protein>
    <recommendedName>
        <fullName evidence="7">Endolytic murein transglycosylase</fullName>
        <ecNumber evidence="7">4.2.2.29</ecNumber>
    </recommendedName>
    <alternativeName>
        <fullName evidence="7">Peptidoglycan lytic transglycosylase</fullName>
    </alternativeName>
    <alternativeName>
        <fullName evidence="7">Peptidoglycan polymerization terminase</fullName>
    </alternativeName>
</protein>
<dbReference type="GO" id="GO:0005886">
    <property type="term" value="C:plasma membrane"/>
    <property type="evidence" value="ECO:0007669"/>
    <property type="project" value="UniProtKB-SubCell"/>
</dbReference>
<dbReference type="EMBL" id="BSSA01000018">
    <property type="protein sequence ID" value="GLW72592.1"/>
    <property type="molecule type" value="Genomic_DNA"/>
</dbReference>
<dbReference type="EC" id="4.2.2.29" evidence="7"/>
<dbReference type="AlphaFoldDB" id="A0A9W6Q9G4"/>
<comment type="caution">
    <text evidence="9">The sequence shown here is derived from an EMBL/GenBank/DDBJ whole genome shotgun (WGS) entry which is preliminary data.</text>
</comment>
<dbReference type="InterPro" id="IPR003770">
    <property type="entry name" value="MLTG-like"/>
</dbReference>
<dbReference type="RefSeq" id="WP_285738279.1">
    <property type="nucleotide sequence ID" value="NZ_BSSA01000018.1"/>
</dbReference>
<keyword evidence="4 7" id="KW-0472">Membrane</keyword>
<dbReference type="Gene3D" id="3.30.1490.480">
    <property type="entry name" value="Endolytic murein transglycosylase"/>
    <property type="match status" value="1"/>
</dbReference>
<evidence type="ECO:0000256" key="3">
    <source>
        <dbReference type="ARBA" id="ARBA00022989"/>
    </source>
</evidence>
<organism evidence="9 10">
    <name type="scientific">Kitasatospora phosalacinea</name>
    <dbReference type="NCBI Taxonomy" id="2065"/>
    <lineage>
        <taxon>Bacteria</taxon>
        <taxon>Bacillati</taxon>
        <taxon>Actinomycetota</taxon>
        <taxon>Actinomycetes</taxon>
        <taxon>Kitasatosporales</taxon>
        <taxon>Streptomycetaceae</taxon>
        <taxon>Kitasatospora</taxon>
    </lineage>
</organism>
<dbReference type="PANTHER" id="PTHR30518">
    <property type="entry name" value="ENDOLYTIC MUREIN TRANSGLYCOSYLASE"/>
    <property type="match status" value="1"/>
</dbReference>
<dbReference type="HAMAP" id="MF_02065">
    <property type="entry name" value="MltG"/>
    <property type="match status" value="1"/>
</dbReference>
<keyword evidence="2 7" id="KW-0812">Transmembrane</keyword>
<name>A0A9W6Q9G4_9ACTN</name>
<reference evidence="9" key="1">
    <citation type="submission" date="2023-02" db="EMBL/GenBank/DDBJ databases">
        <title>Kitasatospora phosalacinea NBRC 14627.</title>
        <authorList>
            <person name="Ichikawa N."/>
            <person name="Sato H."/>
            <person name="Tonouchi N."/>
        </authorList>
    </citation>
    <scope>NUCLEOTIDE SEQUENCE</scope>
    <source>
        <strain evidence="9">NBRC 14627</strain>
    </source>
</reference>
<dbReference type="NCBIfam" id="TIGR00247">
    <property type="entry name" value="endolytic transglycosylase MltG"/>
    <property type="match status" value="1"/>
</dbReference>
<sequence length="569" mass="61038">MTDQSGRYGSQGDQPWYPGEQPQPQDPYGQQQFVQQQGYPQQQGGTYGGQQQFVQPQQGYPQQQGGSFGGQQQFAQPQPGMQQGYPQQGGSYGGQQQFVQQQGYPQQQGGSFGGQQQFAQQQPGMQQPPQGGQQPPAPRPEPAGGPGPDGIDWEAEAAALDGPAEPVAEPEDWAEDEYLDDEEEGRGGSFLSEQDDSREAERKRKEKGKKSGRRNGGACLLVALVLLGGLGGAGWWGYGFYQDHFGPPPDYKGAGSGSVNITVKDGAGGDAIGKALLDAGVVKSVKAFSAEYEKDPRGRSIQPGVYTMKHQMSAAEAFKELVESNGGNALIIPEGLKAVDIYKRIDEKLKLQGGTTAKVAKDQAGGLGLPAYANNNPEGFLWPARYSIADGMKPEDLLKQMVANAVQQYGDLKLDDAAQKLGLKNAYEVITEASILQAEGNNSEDFGKMARAISNRLTTNITQHKLGLDTTLQYGLGRTKLTEAEINDGSNKYNSYVNPGLPPTPIGNPGKEAIDAVLNPTPGNWAYWLAVSPQETKFAATGEEHAKNTEAWCLGKGMKYDAKHVACTS</sequence>
<feature type="compositionally biased region" description="Basic residues" evidence="8">
    <location>
        <begin position="204"/>
        <end position="213"/>
    </location>
</feature>
<dbReference type="Pfam" id="PF02618">
    <property type="entry name" value="YceG"/>
    <property type="match status" value="1"/>
</dbReference>
<dbReference type="GO" id="GO:0071555">
    <property type="term" value="P:cell wall organization"/>
    <property type="evidence" value="ECO:0007669"/>
    <property type="project" value="UniProtKB-KW"/>
</dbReference>
<feature type="compositionally biased region" description="Polar residues" evidence="8">
    <location>
        <begin position="1"/>
        <end position="13"/>
    </location>
</feature>
<feature type="region of interest" description="Disordered" evidence="8">
    <location>
        <begin position="1"/>
        <end position="213"/>
    </location>
</feature>
<evidence type="ECO:0000256" key="8">
    <source>
        <dbReference type="SAM" id="MobiDB-lite"/>
    </source>
</evidence>
<keyword evidence="6 7" id="KW-0961">Cell wall biogenesis/degradation</keyword>
<evidence type="ECO:0000256" key="5">
    <source>
        <dbReference type="ARBA" id="ARBA00023239"/>
    </source>
</evidence>
<dbReference type="PANTHER" id="PTHR30518:SF2">
    <property type="entry name" value="ENDOLYTIC MUREIN TRANSGLYCOSYLASE"/>
    <property type="match status" value="1"/>
</dbReference>
<evidence type="ECO:0000313" key="9">
    <source>
        <dbReference type="EMBL" id="GLW72592.1"/>
    </source>
</evidence>
<comment type="subcellular location">
    <subcellularLocation>
        <location evidence="7">Cell membrane</location>
        <topology evidence="7">Single-pass membrane protein</topology>
    </subcellularLocation>
</comment>
<comment type="catalytic activity">
    <reaction evidence="7">
        <text>a peptidoglycan chain = a peptidoglycan chain with N-acetyl-1,6-anhydromuramyl-[peptide] at the reducing end + a peptidoglycan chain with N-acetylglucosamine at the non-reducing end.</text>
        <dbReference type="EC" id="4.2.2.29"/>
    </reaction>
</comment>
<evidence type="ECO:0000256" key="6">
    <source>
        <dbReference type="ARBA" id="ARBA00023316"/>
    </source>
</evidence>
<dbReference type="Proteomes" id="UP001165041">
    <property type="component" value="Unassembled WGS sequence"/>
</dbReference>
<dbReference type="GO" id="GO:0008932">
    <property type="term" value="F:lytic endotransglycosylase activity"/>
    <property type="evidence" value="ECO:0007669"/>
    <property type="project" value="UniProtKB-UniRule"/>
</dbReference>
<keyword evidence="1 7" id="KW-1003">Cell membrane</keyword>
<evidence type="ECO:0000313" key="10">
    <source>
        <dbReference type="Proteomes" id="UP001165041"/>
    </source>
</evidence>
<feature type="compositionally biased region" description="Acidic residues" evidence="8">
    <location>
        <begin position="168"/>
        <end position="184"/>
    </location>
</feature>
<gene>
    <name evidence="7" type="primary">mltG</name>
    <name evidence="9" type="ORF">Kpho02_48910</name>
</gene>
<evidence type="ECO:0000256" key="1">
    <source>
        <dbReference type="ARBA" id="ARBA00022475"/>
    </source>
</evidence>